<keyword evidence="9" id="KW-1185">Reference proteome</keyword>
<dbReference type="GeneID" id="92381425"/>
<dbReference type="GO" id="GO:0004674">
    <property type="term" value="F:protein serine/threonine kinase activity"/>
    <property type="evidence" value="ECO:0007669"/>
    <property type="project" value="UniProtKB-KW"/>
</dbReference>
<evidence type="ECO:0000313" key="9">
    <source>
        <dbReference type="Proteomes" id="UP000195570"/>
    </source>
</evidence>
<accession>A0A1G4I6E7</accession>
<organism evidence="8 9">
    <name type="scientific">Trypanosoma equiperdum</name>
    <dbReference type="NCBI Taxonomy" id="5694"/>
    <lineage>
        <taxon>Eukaryota</taxon>
        <taxon>Discoba</taxon>
        <taxon>Euglenozoa</taxon>
        <taxon>Kinetoplastea</taxon>
        <taxon>Metakinetoplastina</taxon>
        <taxon>Trypanosomatida</taxon>
        <taxon>Trypanosomatidae</taxon>
        <taxon>Trypanosoma</taxon>
    </lineage>
</organism>
<keyword evidence="4 8" id="KW-0418">Kinase</keyword>
<comment type="caution">
    <text evidence="8">The sequence shown here is derived from an EMBL/GenBank/DDBJ whole genome shotgun (WGS) entry which is preliminary data.</text>
</comment>
<evidence type="ECO:0000256" key="6">
    <source>
        <dbReference type="PROSITE-ProRule" id="PRU10141"/>
    </source>
</evidence>
<reference evidence="8" key="1">
    <citation type="submission" date="2016-09" db="EMBL/GenBank/DDBJ databases">
        <authorList>
            <person name="Hebert L."/>
            <person name="Moumen B."/>
        </authorList>
    </citation>
    <scope>NUCLEOTIDE SEQUENCE [LARGE SCALE GENOMIC DNA]</scope>
    <source>
        <strain evidence="8">OVI</strain>
    </source>
</reference>
<dbReference type="AlphaFoldDB" id="A0A1G4I6E7"/>
<evidence type="ECO:0000259" key="7">
    <source>
        <dbReference type="PROSITE" id="PS50011"/>
    </source>
</evidence>
<evidence type="ECO:0000256" key="2">
    <source>
        <dbReference type="ARBA" id="ARBA00022679"/>
    </source>
</evidence>
<sequence length="1004" mass="111257">MEEYLTVNILFPPSHILDGVPLSWCDDLVKRTVGPNGGLRFPLLGSGSKLSLHEYPVDRLLSGGSSGFRSGQHACASCGEATGDWGEGDDIDGIIFNSSYSIDCLFNTVLKLGTGSFSSVSVLQSRLRPTRFFAAKSFTQLPSPIMLLSSVCGREGVMNELHQTPSGVGCAVLNHCPMLCSLLREAQVIATLPPHPRLERFYGVFVEHDPLYGTDCMPTSSPRTVAAPTSVHMVVEVGIGGTFGELLKLYGSYIAEEHLVCWMSQILSGLACLHGNGLLHRDIKPSNILLRNRVSPTNWESNVELILADFGIATKVTDSDSQTERTVVGSCAYLPPEIARYWGYRHRCPYSYASDIWSAAALFYVFLTGGGLGMDEGMLTVTFNGMIPSFMSPTESESNATVAARLWVARGDYPPLATLAVIPLVDDKALQISIRELAARRGCHEESICGEHSVGVDKEDGNIIATDRISGTQYTRYTSLSGDETKEGVTSTTQWPPWVLTPSVQLMARALRARNLSAEFLHCIDRMMAVDPAERPTAKKLLLESPIFSLRMPWWEKSVEASVKRIVEGKEDVLLDVCLGDSDEEEEEDEEEAALLGRTMTPSVLPIDNGRYLPHNVVHWWSVDVSGDMLERRGNAQTTSLLEHILTALGNLRAYDTPVDPIVSVQSTTDHESHRKLPMYMPKTLCFVERVFLQMQEYDIAFQTVGDNGPLLEELEARGLYTNFFIHSQLRLSASARVDKVYLPFLIEDDEDILDEEEAAHCAMEMLVSAVNTWLEDRLDGETDTATACGNTLSPLPWVSWSHNYFAGAGERCFIVEYVSAVPLAIPSPAPPNRITTITGDVHTVFMHWRANLVDAHRRSQHGDATTTDCEDVPYDNHIGDVGPSTTKLEGCMDKWLEALDDAEFRLLHKEEEEIKECAQHWAIPPNRITRWLCVSPVPSPCECAQFMRETLDDGAEIRARVNKLVSDICFRTEGALILQSRPRARAVSQCSSSVYRCSAHRRW</sequence>
<keyword evidence="8" id="KW-0723">Serine/threonine-protein kinase</keyword>
<evidence type="ECO:0000256" key="5">
    <source>
        <dbReference type="ARBA" id="ARBA00022840"/>
    </source>
</evidence>
<feature type="domain" description="Protein kinase" evidence="7">
    <location>
        <begin position="106"/>
        <end position="548"/>
    </location>
</feature>
<keyword evidence="5 6" id="KW-0067">ATP-binding</keyword>
<dbReference type="SMART" id="SM00220">
    <property type="entry name" value="S_TKc"/>
    <property type="match status" value="1"/>
</dbReference>
<dbReference type="PROSITE" id="PS50011">
    <property type="entry name" value="PROTEIN_KINASE_DOM"/>
    <property type="match status" value="1"/>
</dbReference>
<evidence type="ECO:0000256" key="3">
    <source>
        <dbReference type="ARBA" id="ARBA00022741"/>
    </source>
</evidence>
<feature type="binding site" evidence="6">
    <location>
        <position position="136"/>
    </location>
    <ligand>
        <name>ATP</name>
        <dbReference type="ChEBI" id="CHEBI:30616"/>
    </ligand>
</feature>
<dbReference type="PROSITE" id="PS00108">
    <property type="entry name" value="PROTEIN_KINASE_ST"/>
    <property type="match status" value="1"/>
</dbReference>
<dbReference type="RefSeq" id="XP_067078822.1">
    <property type="nucleotide sequence ID" value="XM_067222721.1"/>
</dbReference>
<evidence type="ECO:0000313" key="8">
    <source>
        <dbReference type="EMBL" id="SCU67518.1"/>
    </source>
</evidence>
<name>A0A1G4I6E7_TRYEQ</name>
<keyword evidence="3 6" id="KW-0547">Nucleotide-binding</keyword>
<dbReference type="PROSITE" id="PS00107">
    <property type="entry name" value="PROTEIN_KINASE_ATP"/>
    <property type="match status" value="1"/>
</dbReference>
<dbReference type="VEuPathDB" id="TriTrypDB:TEOVI_000749100"/>
<gene>
    <name evidence="8" type="ORF">TEOVI_000749100</name>
</gene>
<keyword evidence="2" id="KW-0808">Transferase</keyword>
<dbReference type="InterPro" id="IPR050660">
    <property type="entry name" value="NEK_Ser/Thr_kinase"/>
</dbReference>
<protein>
    <submittedName>
        <fullName evidence="8">Serine/threonine protein kinase, putative</fullName>
    </submittedName>
</protein>
<dbReference type="InterPro" id="IPR017441">
    <property type="entry name" value="Protein_kinase_ATP_BS"/>
</dbReference>
<dbReference type="PANTHER" id="PTHR43671:SF81">
    <property type="entry name" value="PROTEIN KINASE, PUTATIVE-RELATED"/>
    <property type="match status" value="1"/>
</dbReference>
<dbReference type="EMBL" id="CZPT02000760">
    <property type="protein sequence ID" value="SCU67518.1"/>
    <property type="molecule type" value="Genomic_DNA"/>
</dbReference>
<comment type="similarity">
    <text evidence="1">Belongs to the protein kinase superfamily. NEK Ser/Thr protein kinase family. NIMA subfamily.</text>
</comment>
<proteinExistence type="inferred from homology"/>
<dbReference type="GO" id="GO:0005524">
    <property type="term" value="F:ATP binding"/>
    <property type="evidence" value="ECO:0007669"/>
    <property type="project" value="UniProtKB-UniRule"/>
</dbReference>
<dbReference type="PANTHER" id="PTHR43671">
    <property type="entry name" value="SERINE/THREONINE-PROTEIN KINASE NEK"/>
    <property type="match status" value="1"/>
</dbReference>
<dbReference type="InterPro" id="IPR008271">
    <property type="entry name" value="Ser/Thr_kinase_AS"/>
</dbReference>
<evidence type="ECO:0000256" key="1">
    <source>
        <dbReference type="ARBA" id="ARBA00010886"/>
    </source>
</evidence>
<dbReference type="SUPFAM" id="SSF56112">
    <property type="entry name" value="Protein kinase-like (PK-like)"/>
    <property type="match status" value="1"/>
</dbReference>
<dbReference type="Gene3D" id="1.10.510.10">
    <property type="entry name" value="Transferase(Phosphotransferase) domain 1"/>
    <property type="match status" value="1"/>
</dbReference>
<dbReference type="Proteomes" id="UP000195570">
    <property type="component" value="Unassembled WGS sequence"/>
</dbReference>
<evidence type="ECO:0000256" key="4">
    <source>
        <dbReference type="ARBA" id="ARBA00022777"/>
    </source>
</evidence>
<dbReference type="Pfam" id="PF00069">
    <property type="entry name" value="Pkinase"/>
    <property type="match status" value="1"/>
</dbReference>
<dbReference type="InterPro" id="IPR000719">
    <property type="entry name" value="Prot_kinase_dom"/>
</dbReference>
<dbReference type="InterPro" id="IPR011009">
    <property type="entry name" value="Kinase-like_dom_sf"/>
</dbReference>